<gene>
    <name evidence="2" type="ORF">ElyMa_000438700</name>
</gene>
<dbReference type="EMBL" id="BMAT01000870">
    <property type="protein sequence ID" value="GFR74809.1"/>
    <property type="molecule type" value="Genomic_DNA"/>
</dbReference>
<keyword evidence="3" id="KW-1185">Reference proteome</keyword>
<protein>
    <submittedName>
        <fullName evidence="2">Leucine-rich repeat-containing 73</fullName>
    </submittedName>
</protein>
<evidence type="ECO:0000256" key="1">
    <source>
        <dbReference type="ARBA" id="ARBA00022737"/>
    </source>
</evidence>
<accession>A0AAV4FNY9</accession>
<dbReference type="InterPro" id="IPR032675">
    <property type="entry name" value="LRR_dom_sf"/>
</dbReference>
<dbReference type="InterPro" id="IPR052201">
    <property type="entry name" value="LRR-containing_regulator"/>
</dbReference>
<reference evidence="2 3" key="1">
    <citation type="journal article" date="2021" name="Elife">
        <title>Chloroplast acquisition without the gene transfer in kleptoplastic sea slugs, Plakobranchus ocellatus.</title>
        <authorList>
            <person name="Maeda T."/>
            <person name="Takahashi S."/>
            <person name="Yoshida T."/>
            <person name="Shimamura S."/>
            <person name="Takaki Y."/>
            <person name="Nagai Y."/>
            <person name="Toyoda A."/>
            <person name="Suzuki Y."/>
            <person name="Arimoto A."/>
            <person name="Ishii H."/>
            <person name="Satoh N."/>
            <person name="Nishiyama T."/>
            <person name="Hasebe M."/>
            <person name="Maruyama T."/>
            <person name="Minagawa J."/>
            <person name="Obokata J."/>
            <person name="Shigenobu S."/>
        </authorList>
    </citation>
    <scope>NUCLEOTIDE SEQUENCE [LARGE SCALE GENOMIC DNA]</scope>
</reference>
<dbReference type="PANTHER" id="PTHR24111:SF3">
    <property type="entry name" value="LEUCINE-RICH REPEAT-CONTAINING PROTEIN 73"/>
    <property type="match status" value="1"/>
</dbReference>
<name>A0AAV4FNY9_9GAST</name>
<proteinExistence type="predicted"/>
<dbReference type="AlphaFoldDB" id="A0AAV4FNY9"/>
<sequence>MQILGRALSEHPGIVSLDVGDCQLGDVSIDIMYALMLPTTNRPGLTELTLSDNPRISALGWTQFGMCLANCNSLRWLFLDYNPLGDYGAACILVGMSASQSLEVLDMEACGLTEHTGQVNMLKDFFRN</sequence>
<dbReference type="PANTHER" id="PTHR24111">
    <property type="entry name" value="LEUCINE-RICH REPEAT-CONTAINING PROTEIN 34"/>
    <property type="match status" value="1"/>
</dbReference>
<keyword evidence="1" id="KW-0677">Repeat</keyword>
<evidence type="ECO:0000313" key="3">
    <source>
        <dbReference type="Proteomes" id="UP000762676"/>
    </source>
</evidence>
<comment type="caution">
    <text evidence="2">The sequence shown here is derived from an EMBL/GenBank/DDBJ whole genome shotgun (WGS) entry which is preliminary data.</text>
</comment>
<evidence type="ECO:0000313" key="2">
    <source>
        <dbReference type="EMBL" id="GFR74809.1"/>
    </source>
</evidence>
<dbReference type="SUPFAM" id="SSF52047">
    <property type="entry name" value="RNI-like"/>
    <property type="match status" value="1"/>
</dbReference>
<organism evidence="2 3">
    <name type="scientific">Elysia marginata</name>
    <dbReference type="NCBI Taxonomy" id="1093978"/>
    <lineage>
        <taxon>Eukaryota</taxon>
        <taxon>Metazoa</taxon>
        <taxon>Spiralia</taxon>
        <taxon>Lophotrochozoa</taxon>
        <taxon>Mollusca</taxon>
        <taxon>Gastropoda</taxon>
        <taxon>Heterobranchia</taxon>
        <taxon>Euthyneura</taxon>
        <taxon>Panpulmonata</taxon>
        <taxon>Sacoglossa</taxon>
        <taxon>Placobranchoidea</taxon>
        <taxon>Plakobranchidae</taxon>
        <taxon>Elysia</taxon>
    </lineage>
</organism>
<dbReference type="Proteomes" id="UP000762676">
    <property type="component" value="Unassembled WGS sequence"/>
</dbReference>
<dbReference type="Gene3D" id="3.80.10.10">
    <property type="entry name" value="Ribonuclease Inhibitor"/>
    <property type="match status" value="1"/>
</dbReference>